<evidence type="ECO:0000256" key="1">
    <source>
        <dbReference type="ARBA" id="ARBA00023125"/>
    </source>
</evidence>
<dbReference type="InterPro" id="IPR011051">
    <property type="entry name" value="RmlC_Cupin_sf"/>
</dbReference>
<dbReference type="SUPFAM" id="SSF47413">
    <property type="entry name" value="lambda repressor-like DNA-binding domains"/>
    <property type="match status" value="1"/>
</dbReference>
<dbReference type="AlphaFoldDB" id="A0A512MCD5"/>
<name>A0A512MCD5_9BACT</name>
<reference evidence="3 4" key="1">
    <citation type="submission" date="2019-07" db="EMBL/GenBank/DDBJ databases">
        <title>Whole genome shotgun sequence of Brevifollis gellanilyticus NBRC 108608.</title>
        <authorList>
            <person name="Hosoyama A."/>
            <person name="Uohara A."/>
            <person name="Ohji S."/>
            <person name="Ichikawa N."/>
        </authorList>
    </citation>
    <scope>NUCLEOTIDE SEQUENCE [LARGE SCALE GENOMIC DNA]</scope>
    <source>
        <strain evidence="3 4">NBRC 108608</strain>
    </source>
</reference>
<dbReference type="PANTHER" id="PTHR46797:SF1">
    <property type="entry name" value="METHYLPHOSPHONATE SYNTHASE"/>
    <property type="match status" value="1"/>
</dbReference>
<comment type="caution">
    <text evidence="3">The sequence shown here is derived from an EMBL/GenBank/DDBJ whole genome shotgun (WGS) entry which is preliminary data.</text>
</comment>
<dbReference type="PROSITE" id="PS50943">
    <property type="entry name" value="HTH_CROC1"/>
    <property type="match status" value="1"/>
</dbReference>
<keyword evidence="1" id="KW-0238">DNA-binding</keyword>
<dbReference type="RefSeq" id="WP_146852297.1">
    <property type="nucleotide sequence ID" value="NZ_BKAG01000029.1"/>
</dbReference>
<dbReference type="Gene3D" id="1.10.260.40">
    <property type="entry name" value="lambda repressor-like DNA-binding domains"/>
    <property type="match status" value="1"/>
</dbReference>
<dbReference type="PANTHER" id="PTHR46797">
    <property type="entry name" value="HTH-TYPE TRANSCRIPTIONAL REGULATOR"/>
    <property type="match status" value="1"/>
</dbReference>
<dbReference type="Gene3D" id="2.60.120.10">
    <property type="entry name" value="Jelly Rolls"/>
    <property type="match status" value="1"/>
</dbReference>
<evidence type="ECO:0000313" key="3">
    <source>
        <dbReference type="EMBL" id="GEP44395.1"/>
    </source>
</evidence>
<accession>A0A512MCD5</accession>
<dbReference type="Proteomes" id="UP000321577">
    <property type="component" value="Unassembled WGS sequence"/>
</dbReference>
<dbReference type="Pfam" id="PF07883">
    <property type="entry name" value="Cupin_2"/>
    <property type="match status" value="1"/>
</dbReference>
<organism evidence="3 4">
    <name type="scientific">Brevifollis gellanilyticus</name>
    <dbReference type="NCBI Taxonomy" id="748831"/>
    <lineage>
        <taxon>Bacteria</taxon>
        <taxon>Pseudomonadati</taxon>
        <taxon>Verrucomicrobiota</taxon>
        <taxon>Verrucomicrobiia</taxon>
        <taxon>Verrucomicrobiales</taxon>
        <taxon>Verrucomicrobiaceae</taxon>
    </lineage>
</organism>
<dbReference type="SUPFAM" id="SSF51182">
    <property type="entry name" value="RmlC-like cupins"/>
    <property type="match status" value="1"/>
</dbReference>
<dbReference type="InterPro" id="IPR001387">
    <property type="entry name" value="Cro/C1-type_HTH"/>
</dbReference>
<keyword evidence="4" id="KW-1185">Reference proteome</keyword>
<dbReference type="InterPro" id="IPR050807">
    <property type="entry name" value="TransReg_Diox_bact_type"/>
</dbReference>
<dbReference type="InterPro" id="IPR013096">
    <property type="entry name" value="Cupin_2"/>
</dbReference>
<gene>
    <name evidence="3" type="ORF">BGE01nite_36860</name>
</gene>
<protein>
    <submittedName>
        <fullName evidence="3">Transcriptional regulator</fullName>
    </submittedName>
</protein>
<dbReference type="GO" id="GO:0003677">
    <property type="term" value="F:DNA binding"/>
    <property type="evidence" value="ECO:0007669"/>
    <property type="project" value="UniProtKB-KW"/>
</dbReference>
<dbReference type="Pfam" id="PF13560">
    <property type="entry name" value="HTH_31"/>
    <property type="match status" value="1"/>
</dbReference>
<dbReference type="CDD" id="cd02209">
    <property type="entry name" value="cupin_XRE_C"/>
    <property type="match status" value="1"/>
</dbReference>
<sequence>MNLVELSQRIKQRRLDLDMSLEEVAVAAGQTRSWLSKVENFRITPSLPALARVAEALRVSLATLLEGLDSKPQIVLTKKKDRKAIQRDPQNSDIIYHTLTTGRANRRMSPFILDIPAGGGRSVSRPHEGEEFLIVLGGKVTLEYGKETFRLEEGDSLYFDADTPHRLHNPHKKAAQVMCVFLEG</sequence>
<evidence type="ECO:0000259" key="2">
    <source>
        <dbReference type="PROSITE" id="PS50943"/>
    </source>
</evidence>
<dbReference type="EMBL" id="BKAG01000029">
    <property type="protein sequence ID" value="GEP44395.1"/>
    <property type="molecule type" value="Genomic_DNA"/>
</dbReference>
<evidence type="ECO:0000313" key="4">
    <source>
        <dbReference type="Proteomes" id="UP000321577"/>
    </source>
</evidence>
<dbReference type="GO" id="GO:0005829">
    <property type="term" value="C:cytosol"/>
    <property type="evidence" value="ECO:0007669"/>
    <property type="project" value="TreeGrafter"/>
</dbReference>
<dbReference type="CDD" id="cd00093">
    <property type="entry name" value="HTH_XRE"/>
    <property type="match status" value="1"/>
</dbReference>
<dbReference type="InterPro" id="IPR010982">
    <property type="entry name" value="Lambda_DNA-bd_dom_sf"/>
</dbReference>
<dbReference type="OrthoDB" id="34624at2"/>
<proteinExistence type="predicted"/>
<dbReference type="GO" id="GO:0003700">
    <property type="term" value="F:DNA-binding transcription factor activity"/>
    <property type="evidence" value="ECO:0007669"/>
    <property type="project" value="TreeGrafter"/>
</dbReference>
<dbReference type="SMART" id="SM00530">
    <property type="entry name" value="HTH_XRE"/>
    <property type="match status" value="1"/>
</dbReference>
<feature type="domain" description="HTH cro/C1-type" evidence="2">
    <location>
        <begin position="10"/>
        <end position="64"/>
    </location>
</feature>
<dbReference type="InterPro" id="IPR014710">
    <property type="entry name" value="RmlC-like_jellyroll"/>
</dbReference>